<evidence type="ECO:0000256" key="4">
    <source>
        <dbReference type="ARBA" id="ARBA00023157"/>
    </source>
</evidence>
<proteinExistence type="inferred from homology"/>
<dbReference type="InterPro" id="IPR037277">
    <property type="entry name" value="Granulin_sf"/>
</dbReference>
<keyword evidence="6" id="KW-0472">Membrane</keyword>
<dbReference type="SMART" id="SM00034">
    <property type="entry name" value="CLECT"/>
    <property type="match status" value="1"/>
</dbReference>
<protein>
    <recommendedName>
        <fullName evidence="7">C-type lectin domain-containing protein</fullName>
    </recommendedName>
</protein>
<dbReference type="PANTHER" id="PTHR12274">
    <property type="entry name" value="GRANULIN"/>
    <property type="match status" value="1"/>
</dbReference>
<keyword evidence="3" id="KW-0964">Secreted</keyword>
<evidence type="ECO:0000259" key="7">
    <source>
        <dbReference type="PROSITE" id="PS50041"/>
    </source>
</evidence>
<sequence length="569" mass="63358">MEAWRRRRRGGNRQPALEEPTGQTLGTAIGARELRSASGDSAGLRSDTVVYIMKEKKKSKSKRFHKFFWPCMLFTIKLILVLIGFFGYWFYRSPPSPVPITTSASASNSVKVHLPPGQLCPNEWSYFNFTNQCYKYYQQKWSFRGAEKFCAGKGAHLVSIHSKEENDFVAGISEIEGVGANRSAIWIGGHSPKKDEVFVWTDDSPMDFTWFIPTPVMHENCLETDEEVQCPDKSHCPSGTSCCMLYDGSFGCCPYENAVCCKDQIHCCPSNTHCHEQEGRCLNHVTGLTMPMKKKLPSRPRNSSIFRMTNDVSCDEGKHFCSADDRCTSLENGGFGCCPLMFHSCGDELHCCQEGAMCDEKNFNCVLPEGKIRPMIAKVPARKAFPKDGASHRHSVHSVKAVKCPDGKSQCPEQTTCCEVGQGQFGCCPVPNAVCCSDHLHCCPQGTHCHVSEGRCENHNNDVSMKWMKKFPSTPIVMKEQHPFYPNIFAFDEEPNGPANIVCPDRSTCGPSSTCCPSGELGGEMTYACCPLTNASCCDNGCCPRGFACEGNRCEKVPLWYARHRHHHN</sequence>
<dbReference type="SMART" id="SM00277">
    <property type="entry name" value="GRAN"/>
    <property type="match status" value="4"/>
</dbReference>
<comment type="subcellular location">
    <subcellularLocation>
        <location evidence="1">Secreted</location>
    </subcellularLocation>
</comment>
<organism evidence="8 9">
    <name type="scientific">Steinernema hermaphroditum</name>
    <dbReference type="NCBI Taxonomy" id="289476"/>
    <lineage>
        <taxon>Eukaryota</taxon>
        <taxon>Metazoa</taxon>
        <taxon>Ecdysozoa</taxon>
        <taxon>Nematoda</taxon>
        <taxon>Chromadorea</taxon>
        <taxon>Rhabditida</taxon>
        <taxon>Tylenchina</taxon>
        <taxon>Panagrolaimomorpha</taxon>
        <taxon>Strongyloidoidea</taxon>
        <taxon>Steinernematidae</taxon>
        <taxon>Steinernema</taxon>
    </lineage>
</organism>
<dbReference type="Proteomes" id="UP001175271">
    <property type="component" value="Unassembled WGS sequence"/>
</dbReference>
<dbReference type="InterPro" id="IPR001304">
    <property type="entry name" value="C-type_lectin-like"/>
</dbReference>
<comment type="similarity">
    <text evidence="2">Belongs to the granulin family.</text>
</comment>
<dbReference type="InterPro" id="IPR000118">
    <property type="entry name" value="Granulin"/>
</dbReference>
<evidence type="ECO:0000256" key="5">
    <source>
        <dbReference type="SAM" id="MobiDB-lite"/>
    </source>
</evidence>
<feature type="transmembrane region" description="Helical" evidence="6">
    <location>
        <begin position="67"/>
        <end position="91"/>
    </location>
</feature>
<dbReference type="AlphaFoldDB" id="A0AA39IIM9"/>
<dbReference type="CDD" id="cd00037">
    <property type="entry name" value="CLECT"/>
    <property type="match status" value="1"/>
</dbReference>
<evidence type="ECO:0000256" key="3">
    <source>
        <dbReference type="ARBA" id="ARBA00022525"/>
    </source>
</evidence>
<keyword evidence="6" id="KW-0812">Transmembrane</keyword>
<comment type="caution">
    <text evidence="8">The sequence shown here is derived from an EMBL/GenBank/DDBJ whole genome shotgun (WGS) entry which is preliminary data.</text>
</comment>
<name>A0AA39IIM9_9BILA</name>
<evidence type="ECO:0000256" key="1">
    <source>
        <dbReference type="ARBA" id="ARBA00004613"/>
    </source>
</evidence>
<keyword evidence="4" id="KW-1015">Disulfide bond</keyword>
<dbReference type="PANTHER" id="PTHR12274:SF3">
    <property type="entry name" value="PROGRANULIN"/>
    <property type="match status" value="1"/>
</dbReference>
<dbReference type="Gene3D" id="3.10.100.10">
    <property type="entry name" value="Mannose-Binding Protein A, subunit A"/>
    <property type="match status" value="1"/>
</dbReference>
<keyword evidence="9" id="KW-1185">Reference proteome</keyword>
<dbReference type="PROSITE" id="PS50041">
    <property type="entry name" value="C_TYPE_LECTIN_2"/>
    <property type="match status" value="1"/>
</dbReference>
<dbReference type="Pfam" id="PF00396">
    <property type="entry name" value="Granulin"/>
    <property type="match status" value="3"/>
</dbReference>
<dbReference type="PROSITE" id="PS00799">
    <property type="entry name" value="GRANULINS"/>
    <property type="match status" value="2"/>
</dbReference>
<gene>
    <name evidence="8" type="ORF">QR680_008377</name>
</gene>
<evidence type="ECO:0000313" key="8">
    <source>
        <dbReference type="EMBL" id="KAK0423867.1"/>
    </source>
</evidence>
<evidence type="ECO:0000256" key="6">
    <source>
        <dbReference type="SAM" id="Phobius"/>
    </source>
</evidence>
<evidence type="ECO:0000313" key="9">
    <source>
        <dbReference type="Proteomes" id="UP001175271"/>
    </source>
</evidence>
<evidence type="ECO:0000256" key="2">
    <source>
        <dbReference type="ARBA" id="ARBA00010093"/>
    </source>
</evidence>
<dbReference type="Gene3D" id="2.10.25.160">
    <property type="entry name" value="Granulin"/>
    <property type="match status" value="4"/>
</dbReference>
<dbReference type="InterPro" id="IPR016186">
    <property type="entry name" value="C-type_lectin-like/link_sf"/>
</dbReference>
<dbReference type="SUPFAM" id="SSF56436">
    <property type="entry name" value="C-type lectin-like"/>
    <property type="match status" value="1"/>
</dbReference>
<dbReference type="EMBL" id="JAUCMV010000001">
    <property type="protein sequence ID" value="KAK0423867.1"/>
    <property type="molecule type" value="Genomic_DNA"/>
</dbReference>
<accession>A0AA39IIM9</accession>
<reference evidence="8" key="1">
    <citation type="submission" date="2023-06" db="EMBL/GenBank/DDBJ databases">
        <title>Genomic analysis of the entomopathogenic nematode Steinernema hermaphroditum.</title>
        <authorList>
            <person name="Schwarz E.M."/>
            <person name="Heppert J.K."/>
            <person name="Baniya A."/>
            <person name="Schwartz H.T."/>
            <person name="Tan C.-H."/>
            <person name="Antoshechkin I."/>
            <person name="Sternberg P.W."/>
            <person name="Goodrich-Blair H."/>
            <person name="Dillman A.R."/>
        </authorList>
    </citation>
    <scope>NUCLEOTIDE SEQUENCE</scope>
    <source>
        <strain evidence="8">PS9179</strain>
        <tissue evidence="8">Whole animal</tissue>
    </source>
</reference>
<dbReference type="Pfam" id="PF00059">
    <property type="entry name" value="Lectin_C"/>
    <property type="match status" value="1"/>
</dbReference>
<feature type="domain" description="C-type lectin" evidence="7">
    <location>
        <begin position="129"/>
        <end position="236"/>
    </location>
</feature>
<feature type="region of interest" description="Disordered" evidence="5">
    <location>
        <begin position="1"/>
        <end position="24"/>
    </location>
</feature>
<dbReference type="GO" id="GO:0005576">
    <property type="term" value="C:extracellular region"/>
    <property type="evidence" value="ECO:0007669"/>
    <property type="project" value="UniProtKB-SubCell"/>
</dbReference>
<keyword evidence="6" id="KW-1133">Transmembrane helix</keyword>
<dbReference type="InterPro" id="IPR039036">
    <property type="entry name" value="Granulin_fam"/>
</dbReference>
<feature type="compositionally biased region" description="Basic residues" evidence="5">
    <location>
        <begin position="1"/>
        <end position="11"/>
    </location>
</feature>
<dbReference type="SUPFAM" id="SSF57277">
    <property type="entry name" value="Granulin repeat"/>
    <property type="match status" value="2"/>
</dbReference>
<dbReference type="InterPro" id="IPR016187">
    <property type="entry name" value="CTDL_fold"/>
</dbReference>